<feature type="transmembrane region" description="Helical" evidence="6">
    <location>
        <begin position="116"/>
        <end position="138"/>
    </location>
</feature>
<dbReference type="Proteomes" id="UP000002494">
    <property type="component" value="Chromosome 1"/>
</dbReference>
<dbReference type="Gene3D" id="1.20.140.150">
    <property type="match status" value="1"/>
</dbReference>
<feature type="transmembrane region" description="Helical" evidence="6">
    <location>
        <begin position="85"/>
        <end position="104"/>
    </location>
</feature>
<dbReference type="GO" id="GO:0016020">
    <property type="term" value="C:membrane"/>
    <property type="evidence" value="ECO:0007669"/>
    <property type="project" value="UniProtKB-SubCell"/>
</dbReference>
<name>A0A8I6A349_RAT</name>
<dbReference type="InterPro" id="IPR050579">
    <property type="entry name" value="PMP-22/EMP/MP20-like"/>
</dbReference>
<dbReference type="PANTHER" id="PTHR10671">
    <property type="entry name" value="EPITHELIAL MEMBRANE PROTEIN-RELATED"/>
    <property type="match status" value="1"/>
</dbReference>
<organism evidence="7 8">
    <name type="scientific">Rattus norvegicus</name>
    <name type="common">Rat</name>
    <dbReference type="NCBI Taxonomy" id="10116"/>
    <lineage>
        <taxon>Eukaryota</taxon>
        <taxon>Metazoa</taxon>
        <taxon>Chordata</taxon>
        <taxon>Craniata</taxon>
        <taxon>Vertebrata</taxon>
        <taxon>Euteleostomi</taxon>
        <taxon>Mammalia</taxon>
        <taxon>Eutheria</taxon>
        <taxon>Euarchontoglires</taxon>
        <taxon>Glires</taxon>
        <taxon>Rodentia</taxon>
        <taxon>Myomorpha</taxon>
        <taxon>Muroidea</taxon>
        <taxon>Muridae</taxon>
        <taxon>Murinae</taxon>
        <taxon>Rattus</taxon>
    </lineage>
</organism>
<dbReference type="GeneID" id="102552731"/>
<dbReference type="RefSeq" id="XP_017445599.1">
    <property type="nucleotide sequence ID" value="XM_017590110.3"/>
</dbReference>
<evidence type="ECO:0000313" key="8">
    <source>
        <dbReference type="Proteomes" id="UP000002494"/>
    </source>
</evidence>
<reference evidence="7" key="1">
    <citation type="submission" date="2024-01" db="EMBL/GenBank/DDBJ databases">
        <title>GRCr8: a new rat reference genome assembly contstructed from accurate long reads and long range scaffolding.</title>
        <authorList>
            <person name="Doris P.A."/>
            <person name="Kalbfleisch T."/>
            <person name="Li K."/>
            <person name="Howe K."/>
            <person name="Wood J."/>
        </authorList>
    </citation>
    <scope>NUCLEOTIDE SEQUENCE [LARGE SCALE GENOMIC DNA]</scope>
    <source>
        <strain evidence="7">Brown Norway</strain>
    </source>
</reference>
<feature type="region of interest" description="Disordered" evidence="5">
    <location>
        <begin position="232"/>
        <end position="267"/>
    </location>
</feature>
<feature type="transmembrane region" description="Helical" evidence="6">
    <location>
        <begin position="22"/>
        <end position="43"/>
    </location>
</feature>
<dbReference type="AGR" id="RGD:7636386"/>
<evidence type="ECO:0000256" key="1">
    <source>
        <dbReference type="ARBA" id="ARBA00004141"/>
    </source>
</evidence>
<reference evidence="7" key="2">
    <citation type="submission" date="2025-08" db="UniProtKB">
        <authorList>
            <consortium name="Ensembl"/>
        </authorList>
    </citation>
    <scope>IDENTIFICATION</scope>
    <source>
        <strain evidence="7">Brown Norway</strain>
    </source>
</reference>
<keyword evidence="2 6" id="KW-0812">Transmembrane</keyword>
<accession>A0A8I6A349</accession>
<gene>
    <name evidence="7 9" type="primary">1700028J19Rikl</name>
    <name evidence="9" type="synonym">LOC102552731</name>
</gene>
<evidence type="ECO:0000313" key="9">
    <source>
        <dbReference type="RGD" id="7636386"/>
    </source>
</evidence>
<dbReference type="OrthoDB" id="9716182at2759"/>
<feature type="transmembrane region" description="Helical" evidence="6">
    <location>
        <begin position="153"/>
        <end position="174"/>
    </location>
</feature>
<evidence type="ECO:0000313" key="7">
    <source>
        <dbReference type="Ensembl" id="ENSRNOP00000086838.1"/>
    </source>
</evidence>
<keyword evidence="8" id="KW-1185">Reference proteome</keyword>
<evidence type="ECO:0000256" key="4">
    <source>
        <dbReference type="ARBA" id="ARBA00023136"/>
    </source>
</evidence>
<evidence type="ECO:0000256" key="2">
    <source>
        <dbReference type="ARBA" id="ARBA00022692"/>
    </source>
</evidence>
<dbReference type="AlphaFoldDB" id="A0A8I6A349"/>
<sequence length="267" mass="30538">MASDCTISLPDLLCSWEEDRKLVLRGWSLVFIFLATLLVFSVVDGRMAYVHGPYTGFIGLWIDCRRHKCANVGQFTVYTHMSKGFIFLALALCLILLPTMFLSFRPVCRRLNKIDFIFSFLSIGIGLLILLSLTLFAIDCNRLRPRPQVSYQLAFYLCWCASVLMLWAGTLSFLNQVRMWSYSTPFMERRLSYFRWASRHHSLHLQQLSISARNLEPAQKLSTASNFVNYLEPPQQRDDATSQDTDESPQPDASTSVPVAQFPSDLP</sequence>
<dbReference type="GeneTree" id="ENSGT00940000168038"/>
<keyword evidence="4 6" id="KW-0472">Membrane</keyword>
<dbReference type="PANTHER" id="PTHR10671:SF109">
    <property type="entry name" value="RIKEN CDNA 1700028J19 GENE"/>
    <property type="match status" value="1"/>
</dbReference>
<comment type="subcellular location">
    <subcellularLocation>
        <location evidence="1">Membrane</location>
        <topology evidence="1">Multi-pass membrane protein</topology>
    </subcellularLocation>
</comment>
<keyword evidence="3 6" id="KW-1133">Transmembrane helix</keyword>
<protein>
    <submittedName>
        <fullName evidence="7">RIKEN cDNA 1700028J19 gene like</fullName>
    </submittedName>
</protein>
<reference evidence="7" key="3">
    <citation type="submission" date="2025-09" db="UniProtKB">
        <authorList>
            <consortium name="Ensembl"/>
        </authorList>
    </citation>
    <scope>IDENTIFICATION</scope>
    <source>
        <strain evidence="7">Brown Norway</strain>
    </source>
</reference>
<evidence type="ECO:0000256" key="6">
    <source>
        <dbReference type="SAM" id="Phobius"/>
    </source>
</evidence>
<proteinExistence type="predicted"/>
<dbReference type="CTD" id="102552731"/>
<evidence type="ECO:0000256" key="3">
    <source>
        <dbReference type="ARBA" id="ARBA00022989"/>
    </source>
</evidence>
<dbReference type="OMA" id="WLWSETE"/>
<dbReference type="Ensembl" id="ENSRNOT00000119695.2">
    <property type="protein sequence ID" value="ENSRNOP00000086838.1"/>
    <property type="gene ID" value="ENSRNOG00000064179.2"/>
</dbReference>
<dbReference type="RGD" id="7636386">
    <property type="gene designation" value="1700028J19Rikl"/>
</dbReference>
<evidence type="ECO:0000256" key="5">
    <source>
        <dbReference type="SAM" id="MobiDB-lite"/>
    </source>
</evidence>